<comment type="caution">
    <text evidence="1">The sequence shown here is derived from an EMBL/GenBank/DDBJ whole genome shotgun (WGS) entry which is preliminary data.</text>
</comment>
<proteinExistence type="predicted"/>
<sequence length="161" mass="18870">MKKTHLLLVVLLATLCSSCYSYKIYPKQYRKLENKQPKRSAYIENDTLKKELKILAYSELFEIVSDSTTADLKIKLYPLEKSLVCGQPLTASMLTIGQLPVYLKDQYTYRFDEKENGKVTERKLELKIAQRVWFWDMFTFDKNFEKKSGKAVLGEYQTVVK</sequence>
<dbReference type="AlphaFoldDB" id="A0A4R6QA14"/>
<protein>
    <submittedName>
        <fullName evidence="1">Uncharacterized protein</fullName>
    </submittedName>
</protein>
<reference evidence="1 2" key="1">
    <citation type="submission" date="2019-03" db="EMBL/GenBank/DDBJ databases">
        <title>Genomic Encyclopedia of Archaeal and Bacterial Type Strains, Phase II (KMG-II): from individual species to whole genera.</title>
        <authorList>
            <person name="Goeker M."/>
        </authorList>
    </citation>
    <scope>NUCLEOTIDE SEQUENCE [LARGE SCALE GENOMIC DNA]</scope>
    <source>
        <strain evidence="1 2">DSM 25687</strain>
    </source>
</reference>
<dbReference type="RefSeq" id="WP_133532988.1">
    <property type="nucleotide sequence ID" value="NZ_SNXR01000013.1"/>
</dbReference>
<accession>A0A4R6QA14</accession>
<organism evidence="1 2">
    <name type="scientific">Flavobacterium dankookense</name>
    <dbReference type="NCBI Taxonomy" id="706186"/>
    <lineage>
        <taxon>Bacteria</taxon>
        <taxon>Pseudomonadati</taxon>
        <taxon>Bacteroidota</taxon>
        <taxon>Flavobacteriia</taxon>
        <taxon>Flavobacteriales</taxon>
        <taxon>Flavobacteriaceae</taxon>
        <taxon>Flavobacterium</taxon>
    </lineage>
</organism>
<evidence type="ECO:0000313" key="1">
    <source>
        <dbReference type="EMBL" id="TDP59458.1"/>
    </source>
</evidence>
<name>A0A4R6QA14_9FLAO</name>
<dbReference type="OrthoDB" id="1376478at2"/>
<gene>
    <name evidence="1" type="ORF">BC748_1710</name>
</gene>
<dbReference type="Proteomes" id="UP000295260">
    <property type="component" value="Unassembled WGS sequence"/>
</dbReference>
<keyword evidence="2" id="KW-1185">Reference proteome</keyword>
<evidence type="ECO:0000313" key="2">
    <source>
        <dbReference type="Proteomes" id="UP000295260"/>
    </source>
</evidence>
<dbReference type="EMBL" id="SNXR01000013">
    <property type="protein sequence ID" value="TDP59458.1"/>
    <property type="molecule type" value="Genomic_DNA"/>
</dbReference>